<feature type="non-terminal residue" evidence="1">
    <location>
        <position position="265"/>
    </location>
</feature>
<sequence>AVDREADLIVVKVEGKAPEGLKLGDSSMIRTGQEVLTVGNPLGLNNSVARGVIAEERQLEGRDMIQVAMPIEPGNSGSPLVDEGGRVIGIIAIKSAQSLGFAIPSNALKRLLANPDPMSIKRWLRIGSLDKRVWEVATPGGSWRQRAGRLISSGTGTGFGGRMVCLSTTKEPGETFEISVDVKLDDEAGAAGLVFHSSGSDRHYGFYPTNGALRLTRFLGPTLFEWTVLATVPCPEYQPGEWSNIRVKIQAHEITCSVNGTEVIS</sequence>
<dbReference type="AlphaFoldDB" id="A0A382Y8J9"/>
<dbReference type="InterPro" id="IPR001940">
    <property type="entry name" value="Peptidase_S1C"/>
</dbReference>
<name>A0A382Y8J9_9ZZZZ</name>
<dbReference type="GO" id="GO:0004252">
    <property type="term" value="F:serine-type endopeptidase activity"/>
    <property type="evidence" value="ECO:0007669"/>
    <property type="project" value="InterPro"/>
</dbReference>
<dbReference type="Gene3D" id="2.40.10.120">
    <property type="match status" value="1"/>
</dbReference>
<organism evidence="1">
    <name type="scientific">marine metagenome</name>
    <dbReference type="NCBI Taxonomy" id="408172"/>
    <lineage>
        <taxon>unclassified sequences</taxon>
        <taxon>metagenomes</taxon>
        <taxon>ecological metagenomes</taxon>
    </lineage>
</organism>
<dbReference type="InterPro" id="IPR013320">
    <property type="entry name" value="ConA-like_dom_sf"/>
</dbReference>
<dbReference type="PANTHER" id="PTHR22939:SF129">
    <property type="entry name" value="SERINE PROTEASE HTRA2, MITOCHONDRIAL"/>
    <property type="match status" value="1"/>
</dbReference>
<feature type="non-terminal residue" evidence="1">
    <location>
        <position position="1"/>
    </location>
</feature>
<dbReference type="GO" id="GO:0006508">
    <property type="term" value="P:proteolysis"/>
    <property type="evidence" value="ECO:0007669"/>
    <property type="project" value="InterPro"/>
</dbReference>
<proteinExistence type="predicted"/>
<accession>A0A382Y8J9</accession>
<dbReference type="PANTHER" id="PTHR22939">
    <property type="entry name" value="SERINE PROTEASE FAMILY S1C HTRA-RELATED"/>
    <property type="match status" value="1"/>
</dbReference>
<dbReference type="EMBL" id="UINC01173850">
    <property type="protein sequence ID" value="SVD79667.1"/>
    <property type="molecule type" value="Genomic_DNA"/>
</dbReference>
<gene>
    <name evidence="1" type="ORF">METZ01_LOCUS432521</name>
</gene>
<dbReference type="PRINTS" id="PR00834">
    <property type="entry name" value="PROTEASES2C"/>
</dbReference>
<dbReference type="SUPFAM" id="SSF50494">
    <property type="entry name" value="Trypsin-like serine proteases"/>
    <property type="match status" value="1"/>
</dbReference>
<evidence type="ECO:0008006" key="2">
    <source>
        <dbReference type="Google" id="ProtNLM"/>
    </source>
</evidence>
<dbReference type="InterPro" id="IPR009003">
    <property type="entry name" value="Peptidase_S1_PA"/>
</dbReference>
<dbReference type="Pfam" id="PF13365">
    <property type="entry name" value="Trypsin_2"/>
    <property type="match status" value="1"/>
</dbReference>
<dbReference type="Gene3D" id="2.60.120.560">
    <property type="entry name" value="Exo-inulinase, domain 1"/>
    <property type="match status" value="1"/>
</dbReference>
<dbReference type="SUPFAM" id="SSF49899">
    <property type="entry name" value="Concanavalin A-like lectins/glucanases"/>
    <property type="match status" value="1"/>
</dbReference>
<evidence type="ECO:0000313" key="1">
    <source>
        <dbReference type="EMBL" id="SVD79667.1"/>
    </source>
</evidence>
<protein>
    <recommendedName>
        <fullName evidence="2">DUF1080 domain-containing protein</fullName>
    </recommendedName>
</protein>
<reference evidence="1" key="1">
    <citation type="submission" date="2018-05" db="EMBL/GenBank/DDBJ databases">
        <authorList>
            <person name="Lanie J.A."/>
            <person name="Ng W.-L."/>
            <person name="Kazmierczak K.M."/>
            <person name="Andrzejewski T.M."/>
            <person name="Davidsen T.M."/>
            <person name="Wayne K.J."/>
            <person name="Tettelin H."/>
            <person name="Glass J.I."/>
            <person name="Rusch D."/>
            <person name="Podicherti R."/>
            <person name="Tsui H.-C.T."/>
            <person name="Winkler M.E."/>
        </authorList>
    </citation>
    <scope>NUCLEOTIDE SEQUENCE</scope>
</reference>